<dbReference type="EMBL" id="ML976983">
    <property type="protein sequence ID" value="KAF1960033.1"/>
    <property type="molecule type" value="Genomic_DNA"/>
</dbReference>
<protein>
    <submittedName>
        <fullName evidence="1">Uncharacterized protein</fullName>
    </submittedName>
</protein>
<proteinExistence type="predicted"/>
<organism evidence="1 2">
    <name type="scientific">Byssothecium circinans</name>
    <dbReference type="NCBI Taxonomy" id="147558"/>
    <lineage>
        <taxon>Eukaryota</taxon>
        <taxon>Fungi</taxon>
        <taxon>Dikarya</taxon>
        <taxon>Ascomycota</taxon>
        <taxon>Pezizomycotina</taxon>
        <taxon>Dothideomycetes</taxon>
        <taxon>Pleosporomycetidae</taxon>
        <taxon>Pleosporales</taxon>
        <taxon>Massarineae</taxon>
        <taxon>Massarinaceae</taxon>
        <taxon>Byssothecium</taxon>
    </lineage>
</organism>
<name>A0A6A5U4G2_9PLEO</name>
<reference evidence="1" key="1">
    <citation type="journal article" date="2020" name="Stud. Mycol.">
        <title>101 Dothideomycetes genomes: a test case for predicting lifestyles and emergence of pathogens.</title>
        <authorList>
            <person name="Haridas S."/>
            <person name="Albert R."/>
            <person name="Binder M."/>
            <person name="Bloem J."/>
            <person name="Labutti K."/>
            <person name="Salamov A."/>
            <person name="Andreopoulos B."/>
            <person name="Baker S."/>
            <person name="Barry K."/>
            <person name="Bills G."/>
            <person name="Bluhm B."/>
            <person name="Cannon C."/>
            <person name="Castanera R."/>
            <person name="Culley D."/>
            <person name="Daum C."/>
            <person name="Ezra D."/>
            <person name="Gonzalez J."/>
            <person name="Henrissat B."/>
            <person name="Kuo A."/>
            <person name="Liang C."/>
            <person name="Lipzen A."/>
            <person name="Lutzoni F."/>
            <person name="Magnuson J."/>
            <person name="Mondo S."/>
            <person name="Nolan M."/>
            <person name="Ohm R."/>
            <person name="Pangilinan J."/>
            <person name="Park H.-J."/>
            <person name="Ramirez L."/>
            <person name="Alfaro M."/>
            <person name="Sun H."/>
            <person name="Tritt A."/>
            <person name="Yoshinaga Y."/>
            <person name="Zwiers L.-H."/>
            <person name="Turgeon B."/>
            <person name="Goodwin S."/>
            <person name="Spatafora J."/>
            <person name="Crous P."/>
            <person name="Grigoriev I."/>
        </authorList>
    </citation>
    <scope>NUCLEOTIDE SEQUENCE</scope>
    <source>
        <strain evidence="1">CBS 675.92</strain>
    </source>
</reference>
<dbReference type="Proteomes" id="UP000800035">
    <property type="component" value="Unassembled WGS sequence"/>
</dbReference>
<gene>
    <name evidence="1" type="ORF">CC80DRAFT_283764</name>
</gene>
<dbReference type="AlphaFoldDB" id="A0A6A5U4G2"/>
<accession>A0A6A5U4G2</accession>
<evidence type="ECO:0000313" key="1">
    <source>
        <dbReference type="EMBL" id="KAF1960033.1"/>
    </source>
</evidence>
<keyword evidence="2" id="KW-1185">Reference proteome</keyword>
<evidence type="ECO:0000313" key="2">
    <source>
        <dbReference type="Proteomes" id="UP000800035"/>
    </source>
</evidence>
<sequence>MSPSTTFLRILICRFLDARNGFRTLVLGPSYRHLCAFSEWVSNATLHTSLRLLRMEERGLVVAAVFLSFVYARCACGFVESMTAVAACGCSGDSVDAGETFRGLGERDRKRRPSNWRIEQSAPAKELFKSKARPIMLRCTSKDVQKASAALPGVHRRCFCRLSGRS</sequence>